<reference evidence="2 3" key="1">
    <citation type="submission" date="2015-01" db="EMBL/GenBank/DDBJ databases">
        <title>The Genome Sequence of Ochroconis gallopava CBS43764.</title>
        <authorList>
            <consortium name="The Broad Institute Genomics Platform"/>
            <person name="Cuomo C."/>
            <person name="de Hoog S."/>
            <person name="Gorbushina A."/>
            <person name="Stielow B."/>
            <person name="Teixiera M."/>
            <person name="Abouelleil A."/>
            <person name="Chapman S.B."/>
            <person name="Priest M."/>
            <person name="Young S.K."/>
            <person name="Wortman J."/>
            <person name="Nusbaum C."/>
            <person name="Birren B."/>
        </authorList>
    </citation>
    <scope>NUCLEOTIDE SEQUENCE [LARGE SCALE GENOMIC DNA]</scope>
    <source>
        <strain evidence="2 3">CBS 43764</strain>
    </source>
</reference>
<dbReference type="RefSeq" id="XP_016209881.1">
    <property type="nucleotide sequence ID" value="XM_016362246.1"/>
</dbReference>
<dbReference type="HOGENOM" id="CLU_2211989_0_0_1"/>
<dbReference type="AlphaFoldDB" id="A0A0D1YGV9"/>
<dbReference type="GeneID" id="27316337"/>
<gene>
    <name evidence="2" type="ORF">PV09_08364</name>
</gene>
<dbReference type="Gene3D" id="3.40.50.300">
    <property type="entry name" value="P-loop containing nucleotide triphosphate hydrolases"/>
    <property type="match status" value="1"/>
</dbReference>
<dbReference type="PANTHER" id="PTHR46411:SF3">
    <property type="entry name" value="AAA+ ATPASE DOMAIN-CONTAINING PROTEIN"/>
    <property type="match status" value="1"/>
</dbReference>
<evidence type="ECO:0000313" key="2">
    <source>
        <dbReference type="EMBL" id="KIW00012.1"/>
    </source>
</evidence>
<dbReference type="SUPFAM" id="SSF52540">
    <property type="entry name" value="P-loop containing nucleoside triphosphate hydrolases"/>
    <property type="match status" value="1"/>
</dbReference>
<dbReference type="InParanoid" id="A0A0D1YGV9"/>
<protein>
    <recommendedName>
        <fullName evidence="4">ATPase AAA-type core domain-containing protein</fullName>
    </recommendedName>
</protein>
<evidence type="ECO:0000313" key="3">
    <source>
        <dbReference type="Proteomes" id="UP000053259"/>
    </source>
</evidence>
<name>A0A0D1YGV9_9PEZI</name>
<proteinExistence type="predicted"/>
<dbReference type="STRING" id="253628.A0A0D1YGV9"/>
<organism evidence="2 3">
    <name type="scientific">Verruconis gallopava</name>
    <dbReference type="NCBI Taxonomy" id="253628"/>
    <lineage>
        <taxon>Eukaryota</taxon>
        <taxon>Fungi</taxon>
        <taxon>Dikarya</taxon>
        <taxon>Ascomycota</taxon>
        <taxon>Pezizomycotina</taxon>
        <taxon>Dothideomycetes</taxon>
        <taxon>Pleosporomycetidae</taxon>
        <taxon>Venturiales</taxon>
        <taxon>Sympoventuriaceae</taxon>
        <taxon>Verruconis</taxon>
    </lineage>
</organism>
<dbReference type="InterPro" id="IPR027417">
    <property type="entry name" value="P-loop_NTPase"/>
</dbReference>
<dbReference type="VEuPathDB" id="FungiDB:PV09_08364"/>
<keyword evidence="3" id="KW-1185">Reference proteome</keyword>
<dbReference type="OrthoDB" id="10042665at2759"/>
<dbReference type="Proteomes" id="UP000053259">
    <property type="component" value="Unassembled WGS sequence"/>
</dbReference>
<accession>A0A0D1YGV9</accession>
<dbReference type="EMBL" id="KN847568">
    <property type="protein sequence ID" value="KIW00012.1"/>
    <property type="molecule type" value="Genomic_DNA"/>
</dbReference>
<feature type="region of interest" description="Disordered" evidence="1">
    <location>
        <begin position="1"/>
        <end position="29"/>
    </location>
</feature>
<evidence type="ECO:0008006" key="4">
    <source>
        <dbReference type="Google" id="ProtNLM"/>
    </source>
</evidence>
<sequence>MSSKDNENAQTFDDFVPGKVKRNKNEQEGRDVEMPFAGRALIIRLCGPPGVGKTLTAEATFLRLLEYYPGVLILNKNRISAIDLAFGSCIDVVLAYGGLGVEERAQV</sequence>
<dbReference type="PANTHER" id="PTHR46411">
    <property type="entry name" value="FAMILY ATPASE, PUTATIVE-RELATED"/>
    <property type="match status" value="1"/>
</dbReference>
<evidence type="ECO:0000256" key="1">
    <source>
        <dbReference type="SAM" id="MobiDB-lite"/>
    </source>
</evidence>